<protein>
    <submittedName>
        <fullName evidence="4">PPM-type phosphatase domain-containing protein</fullName>
    </submittedName>
</protein>
<evidence type="ECO:0000313" key="2">
    <source>
        <dbReference type="EMBL" id="VDP42451.1"/>
    </source>
</evidence>
<accession>A0A183K7K4</accession>
<dbReference type="AlphaFoldDB" id="A0A183K7K4"/>
<reference evidence="4" key="1">
    <citation type="submission" date="2016-06" db="UniProtKB">
        <authorList>
            <consortium name="WormBaseParasite"/>
        </authorList>
    </citation>
    <scope>IDENTIFICATION</scope>
</reference>
<dbReference type="WBParaSite" id="SCUD_0001098101-mRNA-1">
    <property type="protein sequence ID" value="SCUD_0001098101-mRNA-1"/>
    <property type="gene ID" value="SCUD_0001098101"/>
</dbReference>
<dbReference type="EMBL" id="UZAK01034107">
    <property type="protein sequence ID" value="VDP42451.1"/>
    <property type="molecule type" value="Genomic_DNA"/>
</dbReference>
<proteinExistence type="predicted"/>
<gene>
    <name evidence="2" type="ORF">SCUD_LOCUS10981</name>
</gene>
<evidence type="ECO:0000256" key="1">
    <source>
        <dbReference type="SAM" id="MobiDB-lite"/>
    </source>
</evidence>
<feature type="compositionally biased region" description="Basic and acidic residues" evidence="1">
    <location>
        <begin position="182"/>
        <end position="205"/>
    </location>
</feature>
<evidence type="ECO:0000313" key="3">
    <source>
        <dbReference type="Proteomes" id="UP000279833"/>
    </source>
</evidence>
<organism evidence="4">
    <name type="scientific">Schistosoma curassoni</name>
    <dbReference type="NCBI Taxonomy" id="6186"/>
    <lineage>
        <taxon>Eukaryota</taxon>
        <taxon>Metazoa</taxon>
        <taxon>Spiralia</taxon>
        <taxon>Lophotrochozoa</taxon>
        <taxon>Platyhelminthes</taxon>
        <taxon>Trematoda</taxon>
        <taxon>Digenea</taxon>
        <taxon>Strigeidida</taxon>
        <taxon>Schistosomatoidea</taxon>
        <taxon>Schistosomatidae</taxon>
        <taxon>Schistosoma</taxon>
    </lineage>
</organism>
<name>A0A183K7K4_9TREM</name>
<dbReference type="Proteomes" id="UP000279833">
    <property type="component" value="Unassembled WGS sequence"/>
</dbReference>
<feature type="region of interest" description="Disordered" evidence="1">
    <location>
        <begin position="150"/>
        <end position="229"/>
    </location>
</feature>
<reference evidence="2 3" key="2">
    <citation type="submission" date="2018-11" db="EMBL/GenBank/DDBJ databases">
        <authorList>
            <consortium name="Pathogen Informatics"/>
        </authorList>
    </citation>
    <scope>NUCLEOTIDE SEQUENCE [LARGE SCALE GENOMIC DNA]</scope>
    <source>
        <strain evidence="2">Dakar</strain>
        <strain evidence="3">Dakar, Senegal</strain>
    </source>
</reference>
<evidence type="ECO:0000313" key="4">
    <source>
        <dbReference type="WBParaSite" id="SCUD_0001098101-mRNA-1"/>
    </source>
</evidence>
<sequence>MTTLMTAQHKRRYYRNVLLRDTGASPCAPLVWNQGFPTPLGESSISTNSVKAPDICISSSRFRKKHPRHEEAMSRTVLAVVVCTWPSCINPVTIDGEDLEDVKTITHSGSIIDGHGGSDTDVKARIGKARAAYLQLKNIWNAKQLSTNTKLSTQSTSDPLAKHYQQQRTVGDNKPDPSGGRNQEEALELKKKLGKDAEGRSDIHCKNHQTTSRGKPQLGILKGNVKDED</sequence>
<keyword evidence="3" id="KW-1185">Reference proteome</keyword>
<dbReference type="STRING" id="6186.A0A183K7K4"/>
<feature type="compositionally biased region" description="Polar residues" evidence="1">
    <location>
        <begin position="150"/>
        <end position="170"/>
    </location>
</feature>